<dbReference type="RefSeq" id="WP_194106928.1">
    <property type="nucleotide sequence ID" value="NZ_JADFFM010000002.1"/>
</dbReference>
<accession>A0ABR9XK75</accession>
<evidence type="ECO:0000256" key="2">
    <source>
        <dbReference type="SAM" id="SignalP"/>
    </source>
</evidence>
<keyword evidence="4" id="KW-1185">Reference proteome</keyword>
<dbReference type="EMBL" id="JADFFM010000002">
    <property type="protein sequence ID" value="MBE9667464.1"/>
    <property type="molecule type" value="Genomic_DNA"/>
</dbReference>
<dbReference type="Pfam" id="PF14093">
    <property type="entry name" value="DUF4271"/>
    <property type="match status" value="1"/>
</dbReference>
<dbReference type="InterPro" id="IPR025367">
    <property type="entry name" value="DUF4271"/>
</dbReference>
<evidence type="ECO:0000313" key="4">
    <source>
        <dbReference type="Proteomes" id="UP000632774"/>
    </source>
</evidence>
<feature type="transmembrane region" description="Helical" evidence="1">
    <location>
        <begin position="297"/>
        <end position="315"/>
    </location>
</feature>
<keyword evidence="1" id="KW-0812">Transmembrane</keyword>
<feature type="chain" id="PRO_5045204184" evidence="2">
    <location>
        <begin position="20"/>
        <end position="320"/>
    </location>
</feature>
<feature type="transmembrane region" description="Helical" evidence="1">
    <location>
        <begin position="113"/>
        <end position="133"/>
    </location>
</feature>
<organism evidence="3 4">
    <name type="scientific">Mucilaginibacter boryungensis</name>
    <dbReference type="NCBI Taxonomy" id="768480"/>
    <lineage>
        <taxon>Bacteria</taxon>
        <taxon>Pseudomonadati</taxon>
        <taxon>Bacteroidota</taxon>
        <taxon>Sphingobacteriia</taxon>
        <taxon>Sphingobacteriales</taxon>
        <taxon>Sphingobacteriaceae</taxon>
        <taxon>Mucilaginibacter</taxon>
    </lineage>
</organism>
<feature type="transmembrane region" description="Helical" evidence="1">
    <location>
        <begin position="264"/>
        <end position="282"/>
    </location>
</feature>
<protein>
    <submittedName>
        <fullName evidence="3">DUF4271 domain-containing protein</fullName>
    </submittedName>
</protein>
<evidence type="ECO:0000313" key="3">
    <source>
        <dbReference type="EMBL" id="MBE9667464.1"/>
    </source>
</evidence>
<evidence type="ECO:0000256" key="1">
    <source>
        <dbReference type="SAM" id="Phobius"/>
    </source>
</evidence>
<feature type="signal peptide" evidence="2">
    <location>
        <begin position="1"/>
        <end position="19"/>
    </location>
</feature>
<name>A0ABR9XK75_9SPHI</name>
<sequence>MRLIVLCFVCLMFYLQAFAFQDTSALRRPDTNRYNQVNVIDSVAAAMAARQKFVEDSLSMQYIRYPDSTRVNMFAVQMMHDTTLFYTGYGFLDIHLKAKSVVREGSARVKREQWTIGIIILLLLYAGILNLVMDKDIEIVFRSFYNKRSVQAGKEESLLNSRAFIALFVLFGLTSGLFIYQVSAAYDKFYSITGFQLFVSLSVIIVVLFALKLLVLRFIGFIFNVNKVVGEYISILYLTYFNIAFVFLPLTLCFCLLPTQYSKAILIVALILAIVVFVWQYLRSSVNIISNFRFHKFYLFIYLCALEICPVLILIKALNI</sequence>
<keyword evidence="1" id="KW-0472">Membrane</keyword>
<keyword evidence="2" id="KW-0732">Signal</keyword>
<feature type="transmembrane region" description="Helical" evidence="1">
    <location>
        <begin position="163"/>
        <end position="186"/>
    </location>
</feature>
<gene>
    <name evidence="3" type="ORF">IRJ18_13915</name>
</gene>
<feature type="transmembrane region" description="Helical" evidence="1">
    <location>
        <begin position="198"/>
        <end position="223"/>
    </location>
</feature>
<proteinExistence type="predicted"/>
<dbReference type="Proteomes" id="UP000632774">
    <property type="component" value="Unassembled WGS sequence"/>
</dbReference>
<reference evidence="3 4" key="1">
    <citation type="submission" date="2020-10" db="EMBL/GenBank/DDBJ databases">
        <title>Mucilaginibacter mali sp. nov., isolated from rhizosphere soil of apple orchard.</title>
        <authorList>
            <person name="Lee J.-S."/>
            <person name="Kim H.S."/>
            <person name="Kim J.-S."/>
        </authorList>
    </citation>
    <scope>NUCLEOTIDE SEQUENCE [LARGE SCALE GENOMIC DNA]</scope>
    <source>
        <strain evidence="3 4">KCTC 23157</strain>
    </source>
</reference>
<comment type="caution">
    <text evidence="3">The sequence shown here is derived from an EMBL/GenBank/DDBJ whole genome shotgun (WGS) entry which is preliminary data.</text>
</comment>
<feature type="transmembrane region" description="Helical" evidence="1">
    <location>
        <begin position="235"/>
        <end position="257"/>
    </location>
</feature>
<keyword evidence="1" id="KW-1133">Transmembrane helix</keyword>